<evidence type="ECO:0000313" key="2">
    <source>
        <dbReference type="EMBL" id="WNM18350.1"/>
    </source>
</evidence>
<evidence type="ECO:0000313" key="4">
    <source>
        <dbReference type="Proteomes" id="UP001304515"/>
    </source>
</evidence>
<dbReference type="KEGG" id="fcj:RN605_03320"/>
<accession>A0AA96EZI3</accession>
<name>A0AA96F1W5_9FLAO</name>
<dbReference type="Proteomes" id="UP001304515">
    <property type="component" value="Chromosome"/>
</dbReference>
<accession>A0AA96F1W5</accession>
<gene>
    <name evidence="3" type="ORF">RN605_03320</name>
    <name evidence="2" type="ORF">RN608_10020</name>
</gene>
<sequence length="171" mass="19583">MKKFTLVLAFIGMITLNSCTVNEDTGPDNDTISEVWEYTGVNFQPNSYSVVLNFPHTIYASDMVLVYRLSGVFQGDDVWKLLPESRYFDDGTLDYRFVNDFTRFDAEVNLEGFDLAGLPSNIRLNQILRVVVVPGFFGNKSAQQFDFSDYKKTIKEFKIDDSNIQRIELGK</sequence>
<feature type="chain" id="PRO_5044705264" description="Gliding motility lipoprotein GldH" evidence="1">
    <location>
        <begin position="24"/>
        <end position="171"/>
    </location>
</feature>
<dbReference type="RefSeq" id="WP_313322206.1">
    <property type="nucleotide sequence ID" value="NZ_CP134878.1"/>
</dbReference>
<proteinExistence type="predicted"/>
<dbReference type="AlphaFoldDB" id="A0AA96F1W5"/>
<feature type="signal peptide" evidence="1">
    <location>
        <begin position="1"/>
        <end position="23"/>
    </location>
</feature>
<organism evidence="3 4">
    <name type="scientific">Flavobacterium capsici</name>
    <dbReference type="NCBI Taxonomy" id="3075618"/>
    <lineage>
        <taxon>Bacteria</taxon>
        <taxon>Pseudomonadati</taxon>
        <taxon>Bacteroidota</taxon>
        <taxon>Flavobacteriia</taxon>
        <taxon>Flavobacteriales</taxon>
        <taxon>Flavobacteriaceae</taxon>
        <taxon>Flavobacterium</taxon>
    </lineage>
</organism>
<dbReference type="EMBL" id="CP134890">
    <property type="protein sequence ID" value="WNM22401.1"/>
    <property type="molecule type" value="Genomic_DNA"/>
</dbReference>
<evidence type="ECO:0000256" key="1">
    <source>
        <dbReference type="SAM" id="SignalP"/>
    </source>
</evidence>
<keyword evidence="4" id="KW-1185">Reference proteome</keyword>
<dbReference type="EMBL" id="CP134878">
    <property type="protein sequence ID" value="WNM18350.1"/>
    <property type="molecule type" value="Genomic_DNA"/>
</dbReference>
<reference evidence="3 4" key="1">
    <citation type="submission" date="2023-09" db="EMBL/GenBank/DDBJ databases">
        <title>Flavobacterium sp. a novel bacteria isolate from Pepper rhizosphere.</title>
        <authorList>
            <person name="Peng Y."/>
            <person name="Lee J."/>
        </authorList>
    </citation>
    <scope>NUCLEOTIDE SEQUENCE [LARGE SCALE GENOMIC DNA]</scope>
    <source>
        <strain evidence="2">PMR2A8</strain>
        <strain evidence="3 4">PMTSA4</strain>
    </source>
</reference>
<keyword evidence="1" id="KW-0732">Signal</keyword>
<protein>
    <recommendedName>
        <fullName evidence="5">Gliding motility lipoprotein GldH</fullName>
    </recommendedName>
</protein>
<evidence type="ECO:0000313" key="3">
    <source>
        <dbReference type="EMBL" id="WNM22401.1"/>
    </source>
</evidence>
<evidence type="ECO:0008006" key="5">
    <source>
        <dbReference type="Google" id="ProtNLM"/>
    </source>
</evidence>